<evidence type="ECO:0000256" key="2">
    <source>
        <dbReference type="ARBA" id="ARBA00022670"/>
    </source>
</evidence>
<dbReference type="GeneID" id="108732218"/>
<dbReference type="PANTHER" id="PTHR10410">
    <property type="entry name" value="EUKARYOTIC TRANSLATION INITIATION FACTOR 3 -RELATED"/>
    <property type="match status" value="1"/>
</dbReference>
<dbReference type="GO" id="GO:0046872">
    <property type="term" value="F:metal ion binding"/>
    <property type="evidence" value="ECO:0007669"/>
    <property type="project" value="UniProtKB-KW"/>
</dbReference>
<evidence type="ECO:0000256" key="6">
    <source>
        <dbReference type="ARBA" id="ARBA00022833"/>
    </source>
</evidence>
<dbReference type="Gene3D" id="3.40.140.10">
    <property type="entry name" value="Cytidine Deaminase, domain 2"/>
    <property type="match status" value="1"/>
</dbReference>
<accession>A0A1W4WE61</accession>
<name>A0A1W4WE61_AGRPL</name>
<dbReference type="SMART" id="SM00232">
    <property type="entry name" value="JAB_MPN"/>
    <property type="match status" value="1"/>
</dbReference>
<dbReference type="GO" id="GO:0004843">
    <property type="term" value="F:cysteine-type deubiquitinase activity"/>
    <property type="evidence" value="ECO:0007669"/>
    <property type="project" value="InterPro"/>
</dbReference>
<dbReference type="AlphaFoldDB" id="A0A1W4WE61"/>
<dbReference type="STRING" id="224129.A0A1W4WE61"/>
<sequence>MSGNKAEYLRKVYLSADVFAVCLHHAFTTEKEEIMGLLIGEVDEENGVSNITACFTLNRSDKQPDRVEISPTQLCSASSKAEILAQELKRPMRVLGWYHSHPHITVWPSHVDIRTQAMYQTMDPLFVGLIFSVYSREMGSHTNHVTLICFQSQETYSNLQSREIEVVIKASPFEAYNLKGVADLPNILVEEEIESHSPNDKKTNDILTKLHNDALKTQALVHIISKIAIPTCETLEGRLNTTKNRIKMLKALKQKLISGIGP</sequence>
<reference evidence="10" key="1">
    <citation type="submission" date="2025-08" db="UniProtKB">
        <authorList>
            <consortium name="RefSeq"/>
        </authorList>
    </citation>
    <scope>IDENTIFICATION</scope>
    <source>
        <tissue evidence="10">Entire body</tissue>
    </source>
</reference>
<dbReference type="Pfam" id="PF01398">
    <property type="entry name" value="JAB"/>
    <property type="match status" value="1"/>
</dbReference>
<proteinExistence type="inferred from homology"/>
<dbReference type="InterPro" id="IPR040749">
    <property type="entry name" value="BRCC36_C"/>
</dbReference>
<evidence type="ECO:0000259" key="8">
    <source>
        <dbReference type="PROSITE" id="PS50249"/>
    </source>
</evidence>
<dbReference type="GO" id="GO:0070531">
    <property type="term" value="C:BRCA1-A complex"/>
    <property type="evidence" value="ECO:0007669"/>
    <property type="project" value="InterPro"/>
</dbReference>
<keyword evidence="7" id="KW-0482">Metalloprotease</keyword>
<comment type="similarity">
    <text evidence="1">Belongs to the peptidase M67A family. BRCC36 subfamily.</text>
</comment>
<dbReference type="InParanoid" id="A0A1W4WE61"/>
<feature type="domain" description="MPN" evidence="8">
    <location>
        <begin position="12"/>
        <end position="156"/>
    </location>
</feature>
<dbReference type="Proteomes" id="UP000192223">
    <property type="component" value="Unplaced"/>
</dbReference>
<evidence type="ECO:0000313" key="10">
    <source>
        <dbReference type="RefSeq" id="XP_018318403.1"/>
    </source>
</evidence>
<gene>
    <name evidence="10" type="primary">LOC108732218</name>
</gene>
<evidence type="ECO:0000256" key="4">
    <source>
        <dbReference type="ARBA" id="ARBA00022786"/>
    </source>
</evidence>
<dbReference type="GO" id="GO:0008237">
    <property type="term" value="F:metallopeptidase activity"/>
    <property type="evidence" value="ECO:0007669"/>
    <property type="project" value="UniProtKB-KW"/>
</dbReference>
<dbReference type="GO" id="GO:0006508">
    <property type="term" value="P:proteolysis"/>
    <property type="evidence" value="ECO:0007669"/>
    <property type="project" value="UniProtKB-KW"/>
</dbReference>
<dbReference type="RefSeq" id="XP_018318403.1">
    <property type="nucleotide sequence ID" value="XM_018462901.1"/>
</dbReference>
<dbReference type="CDD" id="cd08068">
    <property type="entry name" value="MPN_BRCC36"/>
    <property type="match status" value="1"/>
</dbReference>
<dbReference type="Pfam" id="PF18110">
    <property type="entry name" value="BRCC36_C"/>
    <property type="match status" value="1"/>
</dbReference>
<evidence type="ECO:0000256" key="5">
    <source>
        <dbReference type="ARBA" id="ARBA00022801"/>
    </source>
</evidence>
<dbReference type="OrthoDB" id="446074at2759"/>
<dbReference type="InterPro" id="IPR050242">
    <property type="entry name" value="JAMM_MPN+_peptidase_M67A"/>
</dbReference>
<keyword evidence="9" id="KW-1185">Reference proteome</keyword>
<evidence type="ECO:0000313" key="9">
    <source>
        <dbReference type="Proteomes" id="UP000192223"/>
    </source>
</evidence>
<keyword evidence="5" id="KW-0378">Hydrolase</keyword>
<evidence type="ECO:0000256" key="1">
    <source>
        <dbReference type="ARBA" id="ARBA00008021"/>
    </source>
</evidence>
<dbReference type="KEGG" id="apln:108732218"/>
<dbReference type="PROSITE" id="PS50249">
    <property type="entry name" value="MPN"/>
    <property type="match status" value="1"/>
</dbReference>
<protein>
    <submittedName>
        <fullName evidence="10">Lys-63-specific deubiquitinase BRCC36</fullName>
    </submittedName>
</protein>
<dbReference type="InterPro" id="IPR033860">
    <property type="entry name" value="MPN_BRCC36"/>
</dbReference>
<keyword evidence="6" id="KW-0862">Zinc</keyword>
<evidence type="ECO:0000256" key="7">
    <source>
        <dbReference type="ARBA" id="ARBA00023049"/>
    </source>
</evidence>
<dbReference type="GO" id="GO:0070536">
    <property type="term" value="P:protein K63-linked deubiquitination"/>
    <property type="evidence" value="ECO:0007669"/>
    <property type="project" value="InterPro"/>
</dbReference>
<evidence type="ECO:0000256" key="3">
    <source>
        <dbReference type="ARBA" id="ARBA00022723"/>
    </source>
</evidence>
<keyword evidence="3" id="KW-0479">Metal-binding</keyword>
<organism evidence="9 10">
    <name type="scientific">Agrilus planipennis</name>
    <name type="common">Emerald ash borer</name>
    <name type="synonym">Agrilus marcopoli</name>
    <dbReference type="NCBI Taxonomy" id="224129"/>
    <lineage>
        <taxon>Eukaryota</taxon>
        <taxon>Metazoa</taxon>
        <taxon>Ecdysozoa</taxon>
        <taxon>Arthropoda</taxon>
        <taxon>Hexapoda</taxon>
        <taxon>Insecta</taxon>
        <taxon>Pterygota</taxon>
        <taxon>Neoptera</taxon>
        <taxon>Endopterygota</taxon>
        <taxon>Coleoptera</taxon>
        <taxon>Polyphaga</taxon>
        <taxon>Elateriformia</taxon>
        <taxon>Buprestoidea</taxon>
        <taxon>Buprestidae</taxon>
        <taxon>Agrilinae</taxon>
        <taxon>Agrilus</taxon>
    </lineage>
</organism>
<dbReference type="InterPro" id="IPR000555">
    <property type="entry name" value="JAMM/MPN+_dom"/>
</dbReference>
<dbReference type="SUPFAM" id="SSF102712">
    <property type="entry name" value="JAB1/MPN domain"/>
    <property type="match status" value="1"/>
</dbReference>
<dbReference type="GO" id="GO:0070552">
    <property type="term" value="C:BRISC complex"/>
    <property type="evidence" value="ECO:0007669"/>
    <property type="project" value="InterPro"/>
</dbReference>
<dbReference type="InterPro" id="IPR037518">
    <property type="entry name" value="MPN"/>
</dbReference>
<keyword evidence="4" id="KW-0833">Ubl conjugation pathway</keyword>
<dbReference type="GO" id="GO:0006281">
    <property type="term" value="P:DNA repair"/>
    <property type="evidence" value="ECO:0007669"/>
    <property type="project" value="InterPro"/>
</dbReference>
<keyword evidence="2" id="KW-0645">Protease</keyword>